<dbReference type="SUPFAM" id="SSF103506">
    <property type="entry name" value="Mitochondrial carrier"/>
    <property type="match status" value="1"/>
</dbReference>
<feature type="repeat" description="Solcar" evidence="9">
    <location>
        <begin position="394"/>
        <end position="486"/>
    </location>
</feature>
<feature type="domain" description="EF-hand" evidence="11">
    <location>
        <begin position="133"/>
        <end position="169"/>
    </location>
</feature>
<evidence type="ECO:0000256" key="5">
    <source>
        <dbReference type="ARBA" id="ARBA00022837"/>
    </source>
</evidence>
<evidence type="ECO:0000256" key="1">
    <source>
        <dbReference type="ARBA" id="ARBA00004448"/>
    </source>
</evidence>
<keyword evidence="7" id="KW-0496">Mitochondrion</keyword>
<dbReference type="Pfam" id="PF12585">
    <property type="entry name" value="DUF3759"/>
    <property type="match status" value="1"/>
</dbReference>
<evidence type="ECO:0000313" key="12">
    <source>
        <dbReference type="EMBL" id="GAT59935.1"/>
    </source>
</evidence>
<proteinExistence type="predicted"/>
<dbReference type="Gene3D" id="1.10.238.10">
    <property type="entry name" value="EF-hand"/>
    <property type="match status" value="1"/>
</dbReference>
<feature type="repeat" description="Solcar" evidence="9">
    <location>
        <begin position="282"/>
        <end position="380"/>
    </location>
</feature>
<evidence type="ECO:0000256" key="6">
    <source>
        <dbReference type="ARBA" id="ARBA00022989"/>
    </source>
</evidence>
<feature type="compositionally biased region" description="Basic and acidic residues" evidence="10">
    <location>
        <begin position="7"/>
        <end position="17"/>
    </location>
</feature>
<dbReference type="InterPro" id="IPR018108">
    <property type="entry name" value="MCP_transmembrane"/>
</dbReference>
<feature type="compositionally biased region" description="Basic and acidic residues" evidence="10">
    <location>
        <begin position="45"/>
        <end position="54"/>
    </location>
</feature>
<sequence length="723" mass="79579">MPDGDDSERPQTGREIFEATASGAEKQPFIPLLRSDPRPQPPPRSLEEFRRQEGRANRKRRLEALWEQLPKLYHWPVADADDASGSNTLSPEAAKQLLELYEGELLKRCGGHTSATSPMAGITWKEFRDYAEAKETELWHIFHDELDLDGNGKLDAQELSSALSKVGIKLTAAKTQEFIGYLSETPHSHSIEFSEFRDFLLLLPQRASPLEIYRYYELRRYQDARGAARVNMEGDVSLGAEERPSVQLKERTVFATAGQEGTAQSHHVQEEEEGTHSWLEGHTALKFLLAGGIAGAVSRTCTAPFDRLKIFLITRPPDMGGATISAKPSLGGAKVIASAVARIYAEGGLLAFWTGNGLSVAKIFPESAIKFFSYESSKRAFAKYWDHVEDSRDISGVSRFLSGGIGGITSQLSIYPIETLKTQMMSSARDPALASQFKQPSLMTAARHLWALGGLRAYYRGLTIGLVGVFPYSAIDMSTFEALKLAYVRSTGKDEPGVLALLAFGSISGSVGATSVYPLNMVRTRLQASGSSGHPQTYTGPWDVAARTWERDGWRGFYRGLFPTLAKVVPAVSISYVVYEHSKRRLAHINRGPRATQLSSTLHLQTTQTMFGWLHKLRGSDDETAYNTVVNTPPENKATLSHELIAAAASYEAAKAYAAHCEAEGKPESHAKAKELIAAFSGAFIDRMVETKGLDFIDKEKAKHDATKRAHEQSEEILAAEFA</sequence>
<dbReference type="PANTHER" id="PTHR24089">
    <property type="entry name" value="SOLUTE CARRIER FAMILY 25"/>
    <property type="match status" value="1"/>
</dbReference>
<keyword evidence="6" id="KW-1133">Transmembrane helix</keyword>
<reference evidence="12" key="1">
    <citation type="submission" date="2014-09" db="EMBL/GenBank/DDBJ databases">
        <title>Genome sequence of the luminous mushroom Mycena chlorophos for searching fungal bioluminescence genes.</title>
        <authorList>
            <person name="Tanaka Y."/>
            <person name="Kasuga D."/>
            <person name="Oba Y."/>
            <person name="Hase S."/>
            <person name="Sato K."/>
            <person name="Oba Y."/>
            <person name="Sakakibara Y."/>
        </authorList>
    </citation>
    <scope>NUCLEOTIDE SEQUENCE</scope>
</reference>
<keyword evidence="13" id="KW-1185">Reference proteome</keyword>
<dbReference type="InterPro" id="IPR011992">
    <property type="entry name" value="EF-hand-dom_pair"/>
</dbReference>
<dbReference type="CDD" id="cd00051">
    <property type="entry name" value="EFh"/>
    <property type="match status" value="1"/>
</dbReference>
<dbReference type="PRINTS" id="PR00926">
    <property type="entry name" value="MITOCARRIER"/>
</dbReference>
<gene>
    <name evidence="12" type="ORF">MCHLO_16152</name>
</gene>
<dbReference type="InterPro" id="IPR022234">
    <property type="entry name" value="DUF3759"/>
</dbReference>
<keyword evidence="5" id="KW-0106">Calcium</keyword>
<dbReference type="InterPro" id="IPR018247">
    <property type="entry name" value="EF_Hand_1_Ca_BS"/>
</dbReference>
<organism evidence="12 13">
    <name type="scientific">Mycena chlorophos</name>
    <name type="common">Agaric fungus</name>
    <name type="synonym">Agaricus chlorophos</name>
    <dbReference type="NCBI Taxonomy" id="658473"/>
    <lineage>
        <taxon>Eukaryota</taxon>
        <taxon>Fungi</taxon>
        <taxon>Dikarya</taxon>
        <taxon>Basidiomycota</taxon>
        <taxon>Agaricomycotina</taxon>
        <taxon>Agaricomycetes</taxon>
        <taxon>Agaricomycetidae</taxon>
        <taxon>Agaricales</taxon>
        <taxon>Marasmiineae</taxon>
        <taxon>Mycenaceae</taxon>
        <taxon>Mycena</taxon>
    </lineage>
</organism>
<comment type="subcellular location">
    <subcellularLocation>
        <location evidence="1">Mitochondrion inner membrane</location>
        <topology evidence="1">Multi-pass membrane protein</topology>
    </subcellularLocation>
</comment>
<evidence type="ECO:0000256" key="3">
    <source>
        <dbReference type="ARBA" id="ARBA00022692"/>
    </source>
</evidence>
<keyword evidence="3 9" id="KW-0812">Transmembrane</keyword>
<evidence type="ECO:0000256" key="9">
    <source>
        <dbReference type="PROSITE-ProRule" id="PRU00282"/>
    </source>
</evidence>
<dbReference type="Gene3D" id="1.50.40.10">
    <property type="entry name" value="Mitochondrial carrier domain"/>
    <property type="match status" value="1"/>
</dbReference>
<dbReference type="InterPro" id="IPR023395">
    <property type="entry name" value="MCP_dom_sf"/>
</dbReference>
<feature type="region of interest" description="Disordered" evidence="10">
    <location>
        <begin position="1"/>
        <end position="54"/>
    </location>
</feature>
<keyword evidence="8 9" id="KW-0472">Membrane</keyword>
<dbReference type="SUPFAM" id="SSF47473">
    <property type="entry name" value="EF-hand"/>
    <property type="match status" value="1"/>
</dbReference>
<protein>
    <submittedName>
        <fullName evidence="12">Mitochondrial carrier protein</fullName>
    </submittedName>
</protein>
<evidence type="ECO:0000256" key="8">
    <source>
        <dbReference type="ARBA" id="ARBA00023136"/>
    </source>
</evidence>
<dbReference type="Pfam" id="PF00153">
    <property type="entry name" value="Mito_carr"/>
    <property type="match status" value="3"/>
</dbReference>
<evidence type="ECO:0000256" key="4">
    <source>
        <dbReference type="ARBA" id="ARBA00022737"/>
    </source>
</evidence>
<feature type="repeat" description="Solcar" evidence="9">
    <location>
        <begin position="496"/>
        <end position="585"/>
    </location>
</feature>
<evidence type="ECO:0000256" key="2">
    <source>
        <dbReference type="ARBA" id="ARBA00022448"/>
    </source>
</evidence>
<dbReference type="PROSITE" id="PS50920">
    <property type="entry name" value="SOLCAR"/>
    <property type="match status" value="3"/>
</dbReference>
<accession>A0ABQ0M9F3</accession>
<keyword evidence="4" id="KW-0677">Repeat</keyword>
<dbReference type="InterPro" id="IPR002067">
    <property type="entry name" value="MCP"/>
</dbReference>
<dbReference type="PROSITE" id="PS50222">
    <property type="entry name" value="EF_HAND_2"/>
    <property type="match status" value="1"/>
</dbReference>
<evidence type="ECO:0000259" key="11">
    <source>
        <dbReference type="PROSITE" id="PS50222"/>
    </source>
</evidence>
<dbReference type="InterPro" id="IPR002048">
    <property type="entry name" value="EF_hand_dom"/>
</dbReference>
<keyword evidence="2" id="KW-0813">Transport</keyword>
<dbReference type="EMBL" id="DF849927">
    <property type="protein sequence ID" value="GAT59935.1"/>
    <property type="molecule type" value="Genomic_DNA"/>
</dbReference>
<evidence type="ECO:0000256" key="10">
    <source>
        <dbReference type="SAM" id="MobiDB-lite"/>
    </source>
</evidence>
<dbReference type="Proteomes" id="UP000815677">
    <property type="component" value="Unassembled WGS sequence"/>
</dbReference>
<evidence type="ECO:0000256" key="7">
    <source>
        <dbReference type="ARBA" id="ARBA00023128"/>
    </source>
</evidence>
<dbReference type="PROSITE" id="PS00018">
    <property type="entry name" value="EF_HAND_1"/>
    <property type="match status" value="1"/>
</dbReference>
<evidence type="ECO:0000313" key="13">
    <source>
        <dbReference type="Proteomes" id="UP000815677"/>
    </source>
</evidence>
<name>A0ABQ0M9F3_MYCCL</name>